<feature type="transmembrane region" description="Helical" evidence="1">
    <location>
        <begin position="48"/>
        <end position="72"/>
    </location>
</feature>
<evidence type="ECO:0000259" key="2">
    <source>
        <dbReference type="Pfam" id="PF20152"/>
    </source>
</evidence>
<evidence type="ECO:0000313" key="4">
    <source>
        <dbReference type="Proteomes" id="UP000294933"/>
    </source>
</evidence>
<feature type="transmembrane region" description="Helical" evidence="1">
    <location>
        <begin position="192"/>
        <end position="220"/>
    </location>
</feature>
<dbReference type="EMBL" id="ML170179">
    <property type="protein sequence ID" value="TDL21620.1"/>
    <property type="molecule type" value="Genomic_DNA"/>
</dbReference>
<keyword evidence="1" id="KW-1133">Transmembrane helix</keyword>
<reference evidence="3 4" key="1">
    <citation type="submission" date="2018-06" db="EMBL/GenBank/DDBJ databases">
        <title>A transcriptomic atlas of mushroom development highlights an independent origin of complex multicellularity.</title>
        <authorList>
            <consortium name="DOE Joint Genome Institute"/>
            <person name="Krizsan K."/>
            <person name="Almasi E."/>
            <person name="Merenyi Z."/>
            <person name="Sahu N."/>
            <person name="Viragh M."/>
            <person name="Koszo T."/>
            <person name="Mondo S."/>
            <person name="Kiss B."/>
            <person name="Balint B."/>
            <person name="Kues U."/>
            <person name="Barry K."/>
            <person name="Hegedus J.C."/>
            <person name="Henrissat B."/>
            <person name="Johnson J."/>
            <person name="Lipzen A."/>
            <person name="Ohm R."/>
            <person name="Nagy I."/>
            <person name="Pangilinan J."/>
            <person name="Yan J."/>
            <person name="Xiong Y."/>
            <person name="Grigoriev I.V."/>
            <person name="Hibbett D.S."/>
            <person name="Nagy L.G."/>
        </authorList>
    </citation>
    <scope>NUCLEOTIDE SEQUENCE [LARGE SCALE GENOMIC DNA]</scope>
    <source>
        <strain evidence="3 4">SZMC22713</strain>
    </source>
</reference>
<protein>
    <recommendedName>
        <fullName evidence="2">DUF6534 domain-containing protein</fullName>
    </recommendedName>
</protein>
<dbReference type="OrthoDB" id="2535105at2759"/>
<proteinExistence type="predicted"/>
<accession>A0A4Y7Q477</accession>
<gene>
    <name evidence="3" type="ORF">BD410DRAFT_749441</name>
</gene>
<evidence type="ECO:0000313" key="3">
    <source>
        <dbReference type="EMBL" id="TDL21620.1"/>
    </source>
</evidence>
<dbReference type="InterPro" id="IPR045339">
    <property type="entry name" value="DUF6534"/>
</dbReference>
<keyword evidence="4" id="KW-1185">Reference proteome</keyword>
<dbReference type="AlphaFoldDB" id="A0A4Y7Q477"/>
<dbReference type="VEuPathDB" id="FungiDB:BD410DRAFT_749441"/>
<evidence type="ECO:0000256" key="1">
    <source>
        <dbReference type="SAM" id="Phobius"/>
    </source>
</evidence>
<feature type="domain" description="DUF6534" evidence="2">
    <location>
        <begin position="165"/>
        <end position="252"/>
    </location>
</feature>
<feature type="transmembrane region" description="Helical" evidence="1">
    <location>
        <begin position="226"/>
        <end position="247"/>
    </location>
</feature>
<feature type="transmembrane region" description="Helical" evidence="1">
    <location>
        <begin position="155"/>
        <end position="180"/>
    </location>
</feature>
<dbReference type="Pfam" id="PF20152">
    <property type="entry name" value="DUF6534"/>
    <property type="match status" value="1"/>
</dbReference>
<dbReference type="PANTHER" id="PTHR40465:SF1">
    <property type="entry name" value="DUF6534 DOMAIN-CONTAINING PROTEIN"/>
    <property type="match status" value="1"/>
</dbReference>
<feature type="transmembrane region" description="Helical" evidence="1">
    <location>
        <begin position="119"/>
        <end position="143"/>
    </location>
</feature>
<name>A0A4Y7Q477_9AGAM</name>
<dbReference type="Proteomes" id="UP000294933">
    <property type="component" value="Unassembled WGS sequence"/>
</dbReference>
<dbReference type="PANTHER" id="PTHR40465">
    <property type="entry name" value="CHROMOSOME 1, WHOLE GENOME SHOTGUN SEQUENCE"/>
    <property type="match status" value="1"/>
</dbReference>
<feature type="transmembrane region" description="Helical" evidence="1">
    <location>
        <begin position="12"/>
        <end position="36"/>
    </location>
</feature>
<organism evidence="3 4">
    <name type="scientific">Rickenella mellea</name>
    <dbReference type="NCBI Taxonomy" id="50990"/>
    <lineage>
        <taxon>Eukaryota</taxon>
        <taxon>Fungi</taxon>
        <taxon>Dikarya</taxon>
        <taxon>Basidiomycota</taxon>
        <taxon>Agaricomycotina</taxon>
        <taxon>Agaricomycetes</taxon>
        <taxon>Hymenochaetales</taxon>
        <taxon>Rickenellaceae</taxon>
        <taxon>Rickenella</taxon>
    </lineage>
</organism>
<keyword evidence="1" id="KW-0472">Membrane</keyword>
<sequence length="333" mass="37532">MAVAPTVGNTFGVAFIGLVASAVIYGLTLLQTFHYYRRYPRDPLQLKWIVGILTLADSIHIILSTAAVYWYLIANFGNFENLGITHWAINLQTDFNGFVSAGVQLFFTRRIYQLSKNKYLLVILLTLTAIYFFFGVYFTVHAFEFRHFSDYKLIIWVPAIGIGSAAVIDAIIATSMVYFLRRSRTGFGRTDTLITTLMMYSINTGLLSSIFASASAILYATMPDNLIWLCIFWMHGKLYVNSFLAMLNSRESLRLLVSQPNSFELSDIHNASKRVSRAQAASTVEEVYRYPDEMPPHQQQLEVMASNGVEQSKCSSFPVFNHHDPTSSKATAV</sequence>
<keyword evidence="1" id="KW-0812">Transmembrane</keyword>